<name>A0A4R8W458_9MICO</name>
<gene>
    <name evidence="2" type="ORF">E3O32_15710</name>
</gene>
<keyword evidence="2" id="KW-0378">Hydrolase</keyword>
<accession>A0A4R8W458</accession>
<dbReference type="Pfam" id="PF13472">
    <property type="entry name" value="Lipase_GDSL_2"/>
    <property type="match status" value="1"/>
</dbReference>
<dbReference type="AlphaFoldDB" id="A0A4R8W458"/>
<dbReference type="PANTHER" id="PTHR30383">
    <property type="entry name" value="THIOESTERASE 1/PROTEASE 1/LYSOPHOSPHOLIPASE L1"/>
    <property type="match status" value="1"/>
</dbReference>
<dbReference type="CDD" id="cd01836">
    <property type="entry name" value="FeeA_FeeB_like"/>
    <property type="match status" value="1"/>
</dbReference>
<evidence type="ECO:0000259" key="1">
    <source>
        <dbReference type="Pfam" id="PF13472"/>
    </source>
</evidence>
<proteinExistence type="predicted"/>
<dbReference type="InterPro" id="IPR013830">
    <property type="entry name" value="SGNH_hydro"/>
</dbReference>
<comment type="caution">
    <text evidence="2">The sequence shown here is derived from an EMBL/GenBank/DDBJ whole genome shotgun (WGS) entry which is preliminary data.</text>
</comment>
<organism evidence="2 3">
    <name type="scientific">Cryobacterium mannosilyticum</name>
    <dbReference type="NCBI Taxonomy" id="1259190"/>
    <lineage>
        <taxon>Bacteria</taxon>
        <taxon>Bacillati</taxon>
        <taxon>Actinomycetota</taxon>
        <taxon>Actinomycetes</taxon>
        <taxon>Micrococcales</taxon>
        <taxon>Microbacteriaceae</taxon>
        <taxon>Cryobacterium</taxon>
    </lineage>
</organism>
<evidence type="ECO:0000313" key="3">
    <source>
        <dbReference type="Proteomes" id="UP000297643"/>
    </source>
</evidence>
<protein>
    <submittedName>
        <fullName evidence="2">SGNH/GDSL hydrolase family protein</fullName>
    </submittedName>
</protein>
<dbReference type="EMBL" id="SOFM01000049">
    <property type="protein sequence ID" value="TFB99887.1"/>
    <property type="molecule type" value="Genomic_DNA"/>
</dbReference>
<sequence length="235" mass="25070">MNPLLMPLVMLQKQRAGSNMKLLPEASGPTFGVAGDQANAPFRLAVVGESTAAGCGVASHDEGFAAALAREFAASSSRFVTWHVLGQHGATARRIRHRLLPQLEESLDRAVLLAGANDVLAGRTSEQWGADLAAIVDDLASRAGEVTVVGIPPFRMFPSLPLTLRRYLAEQAIALDHVSQEVCAALPSVTWVTSSTLPDNLADFFAEDGFHPSAFGYRYWARAVSQGADRLDTSA</sequence>
<dbReference type="SUPFAM" id="SSF52266">
    <property type="entry name" value="SGNH hydrolase"/>
    <property type="match status" value="1"/>
</dbReference>
<dbReference type="InterPro" id="IPR051532">
    <property type="entry name" value="Ester_Hydrolysis_Enzymes"/>
</dbReference>
<keyword evidence="3" id="KW-1185">Reference proteome</keyword>
<dbReference type="Proteomes" id="UP000297643">
    <property type="component" value="Unassembled WGS sequence"/>
</dbReference>
<dbReference type="PANTHER" id="PTHR30383:SF24">
    <property type="entry name" value="THIOESTERASE 1_PROTEASE 1_LYSOPHOSPHOLIPASE L1"/>
    <property type="match status" value="1"/>
</dbReference>
<dbReference type="Gene3D" id="3.40.50.1110">
    <property type="entry name" value="SGNH hydrolase"/>
    <property type="match status" value="1"/>
</dbReference>
<dbReference type="GO" id="GO:0004622">
    <property type="term" value="F:phosphatidylcholine lysophospholipase activity"/>
    <property type="evidence" value="ECO:0007669"/>
    <property type="project" value="TreeGrafter"/>
</dbReference>
<feature type="domain" description="SGNH hydrolase-type esterase" evidence="1">
    <location>
        <begin position="46"/>
        <end position="218"/>
    </location>
</feature>
<evidence type="ECO:0000313" key="2">
    <source>
        <dbReference type="EMBL" id="TFB99887.1"/>
    </source>
</evidence>
<dbReference type="InterPro" id="IPR036514">
    <property type="entry name" value="SGNH_hydro_sf"/>
</dbReference>
<reference evidence="2 3" key="1">
    <citation type="submission" date="2019-03" db="EMBL/GenBank/DDBJ databases">
        <title>Genomics of glacier-inhabiting Cryobacterium strains.</title>
        <authorList>
            <person name="Liu Q."/>
            <person name="Xin Y.-H."/>
        </authorList>
    </citation>
    <scope>NUCLEOTIDE SEQUENCE [LARGE SCALE GENOMIC DNA]</scope>
    <source>
        <strain evidence="2 3">RHLT2-21</strain>
    </source>
</reference>